<protein>
    <submittedName>
        <fullName evidence="1">Uncharacterized protein</fullName>
    </submittedName>
</protein>
<sequence length="208" mass="23143">NVEALGGEKAMRKLKNRVARGKIELAVFGAELPVVMRQAAPNKEMMELTIEGLGTIRDVFAGSKGWTETPDGTVTEKKERELANKKIDADFYAYLNFKKNYPTIELQGVEQVAGKKVFAVRMTPKKGDTDTFYFDAATGLVAGVASTAEMQGQEVKTRVLFRDYKAVDGVQIPHTLKLEEPASAGFTIRLESVKHNLKPDSKWFRKTK</sequence>
<gene>
    <name evidence="1" type="ORF">METZ01_LOCUS286183</name>
</gene>
<dbReference type="EMBL" id="UINC01085611">
    <property type="protein sequence ID" value="SVC33329.1"/>
    <property type="molecule type" value="Genomic_DNA"/>
</dbReference>
<proteinExistence type="predicted"/>
<dbReference type="AlphaFoldDB" id="A0A382L9M3"/>
<accession>A0A382L9M3</accession>
<feature type="non-terminal residue" evidence="1">
    <location>
        <position position="1"/>
    </location>
</feature>
<reference evidence="1" key="1">
    <citation type="submission" date="2018-05" db="EMBL/GenBank/DDBJ databases">
        <authorList>
            <person name="Lanie J.A."/>
            <person name="Ng W.-L."/>
            <person name="Kazmierczak K.M."/>
            <person name="Andrzejewski T.M."/>
            <person name="Davidsen T.M."/>
            <person name="Wayne K.J."/>
            <person name="Tettelin H."/>
            <person name="Glass J.I."/>
            <person name="Rusch D."/>
            <person name="Podicherti R."/>
            <person name="Tsui H.-C.T."/>
            <person name="Winkler M.E."/>
        </authorList>
    </citation>
    <scope>NUCLEOTIDE SEQUENCE</scope>
</reference>
<evidence type="ECO:0000313" key="1">
    <source>
        <dbReference type="EMBL" id="SVC33329.1"/>
    </source>
</evidence>
<name>A0A382L9M3_9ZZZZ</name>
<dbReference type="Gene3D" id="2.50.20.10">
    <property type="entry name" value="Lipoprotein localisation LolA/LolB/LppX"/>
    <property type="match status" value="1"/>
</dbReference>
<organism evidence="1">
    <name type="scientific">marine metagenome</name>
    <dbReference type="NCBI Taxonomy" id="408172"/>
    <lineage>
        <taxon>unclassified sequences</taxon>
        <taxon>metagenomes</taxon>
        <taxon>ecological metagenomes</taxon>
    </lineage>
</organism>